<dbReference type="SUPFAM" id="SSF56349">
    <property type="entry name" value="DNA breaking-rejoining enzymes"/>
    <property type="match status" value="1"/>
</dbReference>
<comment type="subcellular location">
    <subcellularLocation>
        <location evidence="1 9">Cytoplasm</location>
    </subcellularLocation>
</comment>
<evidence type="ECO:0000259" key="11">
    <source>
        <dbReference type="PROSITE" id="PS51898"/>
    </source>
</evidence>
<evidence type="ECO:0000256" key="8">
    <source>
        <dbReference type="ARBA" id="ARBA00023306"/>
    </source>
</evidence>
<keyword evidence="6 9" id="KW-0238">DNA-binding</keyword>
<keyword evidence="14" id="KW-1185">Reference proteome</keyword>
<dbReference type="CDD" id="cd00798">
    <property type="entry name" value="INT_XerDC_C"/>
    <property type="match status" value="1"/>
</dbReference>
<accession>A0ABP8UDD3</accession>
<keyword evidence="2 9" id="KW-0963">Cytoplasm</keyword>
<feature type="active site" evidence="9">
    <location>
        <position position="332"/>
    </location>
</feature>
<proteinExistence type="inferred from homology"/>
<feature type="active site" description="O-(3'-phospho-DNA)-tyrosine intermediate" evidence="9">
    <location>
        <position position="367"/>
    </location>
</feature>
<gene>
    <name evidence="9" type="primary">xerC</name>
    <name evidence="13" type="ORF">GCM10023196_035240</name>
</gene>
<dbReference type="InterPro" id="IPR023009">
    <property type="entry name" value="Tyrosine_recombinase_XerC/XerD"/>
</dbReference>
<evidence type="ECO:0000313" key="13">
    <source>
        <dbReference type="EMBL" id="GAA4626550.1"/>
    </source>
</evidence>
<keyword evidence="3 9" id="KW-0132">Cell division</keyword>
<dbReference type="PANTHER" id="PTHR30349:SF77">
    <property type="entry name" value="TYROSINE RECOMBINASE XERC"/>
    <property type="match status" value="1"/>
</dbReference>
<dbReference type="InterPro" id="IPR013762">
    <property type="entry name" value="Integrase-like_cat_sf"/>
</dbReference>
<evidence type="ECO:0000256" key="4">
    <source>
        <dbReference type="ARBA" id="ARBA00022829"/>
    </source>
</evidence>
<sequence length="386" mass="40766">MAANEEIGTESAEVFGAAVAEFERHLRAERGLSAHTVRAYLGDVTDLLAHAHRMGLRDLAGLDVRMVRAWLAAQHALGRSRATLARRTASVRVFTAYAHRRGLLPIDPGPLLGTPKQGRTLPRVLRQDEAAALLDRRPPRGRTAAADDRAYDSEQRTDGHEEPASDNGTGGRGEGAAGHPGSVSANAAGGHGKGTPGGAANSDGGSLGEGSGAPESGVDAVALRDQAVLELLYGSAIRIAELCGLAVDDVDLARRTIRVIGKGDKERTVPMSAPAARAVDAWLCRGRPGLVRDRSGPALFLGTRGGRLHPTVVRRDLHRRLAELGLPDMGPHGLRHSAATHLLEGGADLRSVQEILGHSSLATTQVYTHVSAERLRAAYRQAHPRA</sequence>
<dbReference type="PROSITE" id="PS51900">
    <property type="entry name" value="CB"/>
    <property type="match status" value="1"/>
</dbReference>
<feature type="compositionally biased region" description="Basic and acidic residues" evidence="10">
    <location>
        <begin position="145"/>
        <end position="163"/>
    </location>
</feature>
<comment type="subunit">
    <text evidence="9">Forms a cyclic heterotetrameric complex composed of two molecules of XerC and two molecules of XerD.</text>
</comment>
<evidence type="ECO:0000256" key="7">
    <source>
        <dbReference type="ARBA" id="ARBA00023172"/>
    </source>
</evidence>
<dbReference type="Pfam" id="PF02899">
    <property type="entry name" value="Phage_int_SAM_1"/>
    <property type="match status" value="1"/>
</dbReference>
<evidence type="ECO:0000256" key="2">
    <source>
        <dbReference type="ARBA" id="ARBA00022490"/>
    </source>
</evidence>
<evidence type="ECO:0000256" key="9">
    <source>
        <dbReference type="HAMAP-Rule" id="MF_01808"/>
    </source>
</evidence>
<dbReference type="Gene3D" id="1.10.150.130">
    <property type="match status" value="1"/>
</dbReference>
<dbReference type="InterPro" id="IPR002104">
    <property type="entry name" value="Integrase_catalytic"/>
</dbReference>
<dbReference type="InterPro" id="IPR010998">
    <property type="entry name" value="Integrase_recombinase_N"/>
</dbReference>
<dbReference type="InterPro" id="IPR004107">
    <property type="entry name" value="Integrase_SAM-like_N"/>
</dbReference>
<dbReference type="RefSeq" id="WP_345431911.1">
    <property type="nucleotide sequence ID" value="NZ_BAABHK010000004.1"/>
</dbReference>
<organism evidence="13 14">
    <name type="scientific">Actinoallomurus vinaceus</name>
    <dbReference type="NCBI Taxonomy" id="1080074"/>
    <lineage>
        <taxon>Bacteria</taxon>
        <taxon>Bacillati</taxon>
        <taxon>Actinomycetota</taxon>
        <taxon>Actinomycetes</taxon>
        <taxon>Streptosporangiales</taxon>
        <taxon>Thermomonosporaceae</taxon>
        <taxon>Actinoallomurus</taxon>
    </lineage>
</organism>
<comment type="caution">
    <text evidence="13">The sequence shown here is derived from an EMBL/GenBank/DDBJ whole genome shotgun (WGS) entry which is preliminary data.</text>
</comment>
<dbReference type="InterPro" id="IPR011010">
    <property type="entry name" value="DNA_brk_join_enz"/>
</dbReference>
<feature type="active site" evidence="9">
    <location>
        <position position="238"/>
    </location>
</feature>
<evidence type="ECO:0000256" key="1">
    <source>
        <dbReference type="ARBA" id="ARBA00004496"/>
    </source>
</evidence>
<keyword evidence="7 9" id="KW-0233">DNA recombination</keyword>
<feature type="domain" description="Tyr recombinase" evidence="11">
    <location>
        <begin position="193"/>
        <end position="380"/>
    </location>
</feature>
<dbReference type="SUPFAM" id="SSF47823">
    <property type="entry name" value="lambda integrase-like, N-terminal domain"/>
    <property type="match status" value="1"/>
</dbReference>
<evidence type="ECO:0000259" key="12">
    <source>
        <dbReference type="PROSITE" id="PS51900"/>
    </source>
</evidence>
<reference evidence="14" key="1">
    <citation type="journal article" date="2019" name="Int. J. Syst. Evol. Microbiol.">
        <title>The Global Catalogue of Microorganisms (GCM) 10K type strain sequencing project: providing services to taxonomists for standard genome sequencing and annotation.</title>
        <authorList>
            <consortium name="The Broad Institute Genomics Platform"/>
            <consortium name="The Broad Institute Genome Sequencing Center for Infectious Disease"/>
            <person name="Wu L."/>
            <person name="Ma J."/>
        </authorList>
    </citation>
    <scope>NUCLEOTIDE SEQUENCE [LARGE SCALE GENOMIC DNA]</scope>
    <source>
        <strain evidence="14">JCM 17939</strain>
    </source>
</reference>
<comment type="function">
    <text evidence="9">Site-specific tyrosine recombinase, which acts by catalyzing the cutting and rejoining of the recombining DNA molecules. The XerC-XerD complex is essential to convert dimers of the bacterial chromosome into monomers to permit their segregation at cell division. It also contributes to the segregational stability of plasmids.</text>
</comment>
<feature type="compositionally biased region" description="Gly residues" evidence="10">
    <location>
        <begin position="168"/>
        <end position="178"/>
    </location>
</feature>
<dbReference type="InterPro" id="IPR050090">
    <property type="entry name" value="Tyrosine_recombinase_XerCD"/>
</dbReference>
<keyword evidence="5 9" id="KW-0229">DNA integration</keyword>
<dbReference type="PROSITE" id="PS51898">
    <property type="entry name" value="TYR_RECOMBINASE"/>
    <property type="match status" value="1"/>
</dbReference>
<evidence type="ECO:0000313" key="14">
    <source>
        <dbReference type="Proteomes" id="UP001501442"/>
    </source>
</evidence>
<feature type="active site" evidence="9">
    <location>
        <position position="358"/>
    </location>
</feature>
<feature type="active site" evidence="9">
    <location>
        <position position="262"/>
    </location>
</feature>
<protein>
    <recommendedName>
        <fullName evidence="9">Tyrosine recombinase XerC</fullName>
    </recommendedName>
</protein>
<comment type="similarity">
    <text evidence="9">Belongs to the 'phage' integrase family. XerC subfamily.</text>
</comment>
<dbReference type="Gene3D" id="1.10.443.10">
    <property type="entry name" value="Intergrase catalytic core"/>
    <property type="match status" value="1"/>
</dbReference>
<dbReference type="HAMAP" id="MF_01808">
    <property type="entry name" value="Recomb_XerC_XerD"/>
    <property type="match status" value="1"/>
</dbReference>
<feature type="active site" evidence="9">
    <location>
        <position position="335"/>
    </location>
</feature>
<evidence type="ECO:0000256" key="3">
    <source>
        <dbReference type="ARBA" id="ARBA00022618"/>
    </source>
</evidence>
<dbReference type="EMBL" id="BAABHK010000004">
    <property type="protein sequence ID" value="GAA4626550.1"/>
    <property type="molecule type" value="Genomic_DNA"/>
</dbReference>
<evidence type="ECO:0000256" key="6">
    <source>
        <dbReference type="ARBA" id="ARBA00023125"/>
    </source>
</evidence>
<dbReference type="PANTHER" id="PTHR30349">
    <property type="entry name" value="PHAGE INTEGRASE-RELATED"/>
    <property type="match status" value="1"/>
</dbReference>
<keyword evidence="8 9" id="KW-0131">Cell cycle</keyword>
<keyword evidence="4 9" id="KW-0159">Chromosome partition</keyword>
<dbReference type="InterPro" id="IPR044068">
    <property type="entry name" value="CB"/>
</dbReference>
<feature type="region of interest" description="Disordered" evidence="10">
    <location>
        <begin position="130"/>
        <end position="214"/>
    </location>
</feature>
<name>A0ABP8UDD3_9ACTN</name>
<dbReference type="Proteomes" id="UP001501442">
    <property type="component" value="Unassembled WGS sequence"/>
</dbReference>
<dbReference type="Pfam" id="PF00589">
    <property type="entry name" value="Phage_integrase"/>
    <property type="match status" value="1"/>
</dbReference>
<feature type="domain" description="Core-binding (CB)" evidence="12">
    <location>
        <begin position="13"/>
        <end position="99"/>
    </location>
</feature>
<evidence type="ECO:0000256" key="10">
    <source>
        <dbReference type="SAM" id="MobiDB-lite"/>
    </source>
</evidence>
<evidence type="ECO:0000256" key="5">
    <source>
        <dbReference type="ARBA" id="ARBA00022908"/>
    </source>
</evidence>